<dbReference type="AlphaFoldDB" id="A0A9X2VI58"/>
<sequence length="361" mass="39576">MTTETTEGVRVEVLKTWVPASWLADPDGGGLDHSWLGDAAAHLAGGGSVTFALRGDDAEPTSTELIVRAKAALAAVTTLLKERHALPADAYVEVDEESYGTPTAPEGRSRFLLPHQDGAHSSFLTPRAVNDRHGITETRVYSNTVFFKRPSHKMYQGFLITRPGKFPGETYYYDLIAMLHDAYARRTGHPPRDAVELELFLGDNIARSLELADVHRSRYLTVGSLLGSEHPAHHVLPSGPRAESELWPEQYASIPDIWRQVEACPCGLCEGPGARLMCHGVTATLGLSWPQTRARYEAAVTGERGDLLIGNNLTQKHAAFSARDRQICPVCVVVDTPVGPEYEAWLDQQWTQGFDRVGGAR</sequence>
<keyword evidence="2" id="KW-1185">Reference proteome</keyword>
<dbReference type="Proteomes" id="UP001141259">
    <property type="component" value="Unassembled WGS sequence"/>
</dbReference>
<evidence type="ECO:0000313" key="1">
    <source>
        <dbReference type="EMBL" id="MCS7476809.1"/>
    </source>
</evidence>
<dbReference type="RefSeq" id="WP_259622323.1">
    <property type="nucleotide sequence ID" value="NZ_JANYMP010000003.1"/>
</dbReference>
<organism evidence="1 2">
    <name type="scientific">Umezawaea endophytica</name>
    <dbReference type="NCBI Taxonomy" id="1654476"/>
    <lineage>
        <taxon>Bacteria</taxon>
        <taxon>Bacillati</taxon>
        <taxon>Actinomycetota</taxon>
        <taxon>Actinomycetes</taxon>
        <taxon>Pseudonocardiales</taxon>
        <taxon>Pseudonocardiaceae</taxon>
        <taxon>Umezawaea</taxon>
    </lineage>
</organism>
<evidence type="ECO:0000313" key="2">
    <source>
        <dbReference type="Proteomes" id="UP001141259"/>
    </source>
</evidence>
<proteinExistence type="predicted"/>
<accession>A0A9X2VI58</accession>
<dbReference type="EMBL" id="JANYMP010000003">
    <property type="protein sequence ID" value="MCS7476809.1"/>
    <property type="molecule type" value="Genomic_DNA"/>
</dbReference>
<comment type="caution">
    <text evidence="1">The sequence shown here is derived from an EMBL/GenBank/DDBJ whole genome shotgun (WGS) entry which is preliminary data.</text>
</comment>
<reference evidence="1" key="1">
    <citation type="submission" date="2022-08" db="EMBL/GenBank/DDBJ databases">
        <authorList>
            <person name="Tistechok S."/>
            <person name="Samborskyy M."/>
            <person name="Roman I."/>
        </authorList>
    </citation>
    <scope>NUCLEOTIDE SEQUENCE</scope>
    <source>
        <strain evidence="1">DSM 103496</strain>
    </source>
</reference>
<name>A0A9X2VI58_9PSEU</name>
<protein>
    <submittedName>
        <fullName evidence="1">Uncharacterized protein</fullName>
    </submittedName>
</protein>
<gene>
    <name evidence="1" type="ORF">NZH93_08075</name>
</gene>